<dbReference type="AlphaFoldDB" id="A0A1E3XAX6"/>
<sequence length="216" mass="25083">MSKIKVQMFEKIAKENYKQSFVEVDLFMKKEGNLYETLKKISKNLECLNIPFVICGAMALNYYGRMRMTIDIDILIKGDDLRKIHENLIGRGYVQQFENSKGIRDTETGVKIDFVIAGQYPGDKKEKPIVFPDPNEIKIEKDDFGVKYIGLREFIELKLASGMTSVTRGKDLSDVFELIKELNLPRKFGFQLNVYVQDQFFKLWDSQEEETGFNSM</sequence>
<comment type="caution">
    <text evidence="1">The sequence shown here is derived from an EMBL/GenBank/DDBJ whole genome shotgun (WGS) entry which is preliminary data.</text>
</comment>
<protein>
    <submittedName>
        <fullName evidence="1">Uncharacterized protein</fullName>
    </submittedName>
</protein>
<reference evidence="1 2" key="1">
    <citation type="submission" date="2016-07" db="EMBL/GenBank/DDBJ databases">
        <title>Draft genome of Scalindua rubra, obtained from a brine-seawater interface in the Red Sea, sheds light on salt adaptation in anammox bacteria.</title>
        <authorList>
            <person name="Speth D.R."/>
            <person name="Lagkouvardos I."/>
            <person name="Wang Y."/>
            <person name="Qian P.-Y."/>
            <person name="Dutilh B.E."/>
            <person name="Jetten M.S."/>
        </authorList>
    </citation>
    <scope>NUCLEOTIDE SEQUENCE [LARGE SCALE GENOMIC DNA]</scope>
    <source>
        <strain evidence="1">BSI-1</strain>
    </source>
</reference>
<dbReference type="EMBL" id="MAYW01000049">
    <property type="protein sequence ID" value="ODS32758.1"/>
    <property type="molecule type" value="Genomic_DNA"/>
</dbReference>
<gene>
    <name evidence="1" type="ORF">SCARUB_02078</name>
</gene>
<organism evidence="1 2">
    <name type="scientific">Candidatus Scalindua rubra</name>
    <dbReference type="NCBI Taxonomy" id="1872076"/>
    <lineage>
        <taxon>Bacteria</taxon>
        <taxon>Pseudomonadati</taxon>
        <taxon>Planctomycetota</taxon>
        <taxon>Candidatus Brocadiia</taxon>
        <taxon>Candidatus Brocadiales</taxon>
        <taxon>Candidatus Scalinduaceae</taxon>
        <taxon>Candidatus Scalindua</taxon>
    </lineage>
</organism>
<dbReference type="SUPFAM" id="SSF81301">
    <property type="entry name" value="Nucleotidyltransferase"/>
    <property type="match status" value="1"/>
</dbReference>
<proteinExistence type="predicted"/>
<evidence type="ECO:0000313" key="1">
    <source>
        <dbReference type="EMBL" id="ODS32758.1"/>
    </source>
</evidence>
<dbReference type="Gene3D" id="3.30.460.40">
    <property type="match status" value="1"/>
</dbReference>
<evidence type="ECO:0000313" key="2">
    <source>
        <dbReference type="Proteomes" id="UP000094056"/>
    </source>
</evidence>
<dbReference type="InterPro" id="IPR043519">
    <property type="entry name" value="NT_sf"/>
</dbReference>
<accession>A0A1E3XAX6</accession>
<dbReference type="Proteomes" id="UP000094056">
    <property type="component" value="Unassembled WGS sequence"/>
</dbReference>
<name>A0A1E3XAX6_9BACT</name>